<feature type="transmembrane region" description="Helical" evidence="1">
    <location>
        <begin position="43"/>
        <end position="61"/>
    </location>
</feature>
<dbReference type="RefSeq" id="WP_183774413.1">
    <property type="nucleotide sequence ID" value="NZ_JACIDK010000004.1"/>
</dbReference>
<evidence type="ECO:0008006" key="5">
    <source>
        <dbReference type="Google" id="ProtNLM"/>
    </source>
</evidence>
<sequence>MKKLLTATLAAVTAAGAIAASAGSAQAEPYRYHRGHDNNNDAAAAAIVGGVLGLALGAAIAGSNNKNRGYYDNGYYSNGYYNNGGYYGGRSRDYGAGYYGGGYARPYAYGYAPRTCVSRDRVYDPYIGRRVTIERRYAC</sequence>
<keyword evidence="2" id="KW-0732">Signal</keyword>
<keyword evidence="4" id="KW-1185">Reference proteome</keyword>
<evidence type="ECO:0000256" key="1">
    <source>
        <dbReference type="SAM" id="Phobius"/>
    </source>
</evidence>
<keyword evidence="1" id="KW-0472">Membrane</keyword>
<evidence type="ECO:0000313" key="4">
    <source>
        <dbReference type="Proteomes" id="UP000530564"/>
    </source>
</evidence>
<comment type="caution">
    <text evidence="3">The sequence shown here is derived from an EMBL/GenBank/DDBJ whole genome shotgun (WGS) entry which is preliminary data.</text>
</comment>
<dbReference type="Proteomes" id="UP000530564">
    <property type="component" value="Unassembled WGS sequence"/>
</dbReference>
<protein>
    <recommendedName>
        <fullName evidence="5">17 kDa surface antigen</fullName>
    </recommendedName>
</protein>
<feature type="signal peptide" evidence="2">
    <location>
        <begin position="1"/>
        <end position="27"/>
    </location>
</feature>
<name>A0A840A3U9_9CAUL</name>
<gene>
    <name evidence="3" type="ORF">GGQ61_003076</name>
</gene>
<reference evidence="3 4" key="1">
    <citation type="submission" date="2020-08" db="EMBL/GenBank/DDBJ databases">
        <title>Genomic Encyclopedia of Type Strains, Phase IV (KMG-IV): sequencing the most valuable type-strain genomes for metagenomic binning, comparative biology and taxonomic classification.</title>
        <authorList>
            <person name="Goeker M."/>
        </authorList>
    </citation>
    <scope>NUCLEOTIDE SEQUENCE [LARGE SCALE GENOMIC DNA]</scope>
    <source>
        <strain evidence="3 4">DSM 21793</strain>
    </source>
</reference>
<keyword evidence="1" id="KW-0812">Transmembrane</keyword>
<feature type="chain" id="PRO_5032790775" description="17 kDa surface antigen" evidence="2">
    <location>
        <begin position="28"/>
        <end position="139"/>
    </location>
</feature>
<dbReference type="EMBL" id="JACIDK010000004">
    <property type="protein sequence ID" value="MBB3892343.1"/>
    <property type="molecule type" value="Genomic_DNA"/>
</dbReference>
<accession>A0A840A3U9</accession>
<organism evidence="3 4">
    <name type="scientific">Phenylobacterium haematophilum</name>
    <dbReference type="NCBI Taxonomy" id="98513"/>
    <lineage>
        <taxon>Bacteria</taxon>
        <taxon>Pseudomonadati</taxon>
        <taxon>Pseudomonadota</taxon>
        <taxon>Alphaproteobacteria</taxon>
        <taxon>Caulobacterales</taxon>
        <taxon>Caulobacteraceae</taxon>
        <taxon>Phenylobacterium</taxon>
    </lineage>
</organism>
<keyword evidence="1" id="KW-1133">Transmembrane helix</keyword>
<evidence type="ECO:0000313" key="3">
    <source>
        <dbReference type="EMBL" id="MBB3892343.1"/>
    </source>
</evidence>
<proteinExistence type="predicted"/>
<dbReference type="AlphaFoldDB" id="A0A840A3U9"/>
<evidence type="ECO:0000256" key="2">
    <source>
        <dbReference type="SAM" id="SignalP"/>
    </source>
</evidence>